<comment type="caution">
    <text evidence="9">The sequence shown here is derived from an EMBL/GenBank/DDBJ whole genome shotgun (WGS) entry which is preliminary data.</text>
</comment>
<evidence type="ECO:0000313" key="10">
    <source>
        <dbReference type="Proteomes" id="UP000774617"/>
    </source>
</evidence>
<evidence type="ECO:0000256" key="1">
    <source>
        <dbReference type="ARBA" id="ARBA00001971"/>
    </source>
</evidence>
<evidence type="ECO:0000256" key="8">
    <source>
        <dbReference type="SAM" id="Phobius"/>
    </source>
</evidence>
<dbReference type="InterPro" id="IPR002403">
    <property type="entry name" value="Cyt_P450_E_grp-IV"/>
</dbReference>
<dbReference type="Gene3D" id="1.10.630.10">
    <property type="entry name" value="Cytochrome P450"/>
    <property type="match status" value="1"/>
</dbReference>
<evidence type="ECO:0000256" key="4">
    <source>
        <dbReference type="ARBA" id="ARBA00022723"/>
    </source>
</evidence>
<dbReference type="Proteomes" id="UP000774617">
    <property type="component" value="Unassembled WGS sequence"/>
</dbReference>
<dbReference type="PANTHER" id="PTHR46206">
    <property type="entry name" value="CYTOCHROME P450"/>
    <property type="match status" value="1"/>
</dbReference>
<keyword evidence="5" id="KW-0560">Oxidoreductase</keyword>
<comment type="cofactor">
    <cofactor evidence="1">
        <name>heme</name>
        <dbReference type="ChEBI" id="CHEBI:30413"/>
    </cofactor>
</comment>
<keyword evidence="7 9" id="KW-0503">Monooxygenase</keyword>
<feature type="transmembrane region" description="Helical" evidence="8">
    <location>
        <begin position="21"/>
        <end position="39"/>
    </location>
</feature>
<organism evidence="9 10">
    <name type="scientific">Macrophomina phaseolina</name>
    <dbReference type="NCBI Taxonomy" id="35725"/>
    <lineage>
        <taxon>Eukaryota</taxon>
        <taxon>Fungi</taxon>
        <taxon>Dikarya</taxon>
        <taxon>Ascomycota</taxon>
        <taxon>Pezizomycotina</taxon>
        <taxon>Dothideomycetes</taxon>
        <taxon>Dothideomycetes incertae sedis</taxon>
        <taxon>Botryosphaeriales</taxon>
        <taxon>Botryosphaeriaceae</taxon>
        <taxon>Macrophomina</taxon>
    </lineage>
</organism>
<dbReference type="InterPro" id="IPR036396">
    <property type="entry name" value="Cyt_P450_sf"/>
</dbReference>
<dbReference type="PANTHER" id="PTHR46206:SF2">
    <property type="entry name" value="CYTOCHROME P450 MONOOXYGENASE AUSG-RELATED"/>
    <property type="match status" value="1"/>
</dbReference>
<sequence length="525" mass="59983">MTIKSIFFNLISNIKIEVTPLTISFGAISILLTAVWYWARDEAPYAGFPIVGKENWEWLNTMAKMRFVNNARSILRKGLEDHQGPFQVFSTHGPVIILPPSMIDEIRNDDRLSFLKATGTLFMPRFSGLEAFHTEYDTHRIFLAVIKQSLTQSLASIVPDMAKGTYAMLNDLFPTTTKDWMPIHLAPLTPLIAARLSAKVFVGEPLCRDSDWLNISVTYTINAMRAILQMRQWPSFLRPLVQYFLPEFGVIRTQIRMARRLIEPELTRRQKMEEHGEKLQQQRSRPADALDWMNLQARGMPFDKVLAQMLMSFVAIHTTSNTLLALMYDIVSHMELIEPLRQEVVEALREEGGWTKAALHKMKLLDSCMKESQRLHPMSAILMDRQVTSPVTLSDGTLLPKNAIIGVPTFSMSAPDSSFFGANPCEFDGRRFLDRRKDNDIKWQFVATSSEHYGFGHGKQACPGRFFASNEIKIIVAHMLLMFDWKFAEGEEPKSVSLVESDFVPDEGQRIWARPRVPEVNLKEL</sequence>
<accession>A0ABQ8FQF2</accession>
<keyword evidence="4" id="KW-0479">Metal-binding</keyword>
<dbReference type="PRINTS" id="PR00465">
    <property type="entry name" value="EP450IV"/>
</dbReference>
<dbReference type="SUPFAM" id="SSF48264">
    <property type="entry name" value="Cytochrome P450"/>
    <property type="match status" value="1"/>
</dbReference>
<gene>
    <name evidence="9" type="ORF">B0J12DRAFT_690770</name>
</gene>
<evidence type="ECO:0000256" key="5">
    <source>
        <dbReference type="ARBA" id="ARBA00023002"/>
    </source>
</evidence>
<proteinExistence type="inferred from homology"/>
<evidence type="ECO:0000313" key="9">
    <source>
        <dbReference type="EMBL" id="KAH7012015.1"/>
    </source>
</evidence>
<dbReference type="InterPro" id="IPR001128">
    <property type="entry name" value="Cyt_P450"/>
</dbReference>
<dbReference type="Pfam" id="PF00067">
    <property type="entry name" value="p450"/>
    <property type="match status" value="1"/>
</dbReference>
<keyword evidence="3" id="KW-0349">Heme</keyword>
<reference evidence="9 10" key="1">
    <citation type="journal article" date="2021" name="Nat. Commun.">
        <title>Genetic determinants of endophytism in the Arabidopsis root mycobiome.</title>
        <authorList>
            <person name="Mesny F."/>
            <person name="Miyauchi S."/>
            <person name="Thiergart T."/>
            <person name="Pickel B."/>
            <person name="Atanasova L."/>
            <person name="Karlsson M."/>
            <person name="Huettel B."/>
            <person name="Barry K.W."/>
            <person name="Haridas S."/>
            <person name="Chen C."/>
            <person name="Bauer D."/>
            <person name="Andreopoulos W."/>
            <person name="Pangilinan J."/>
            <person name="LaButti K."/>
            <person name="Riley R."/>
            <person name="Lipzen A."/>
            <person name="Clum A."/>
            <person name="Drula E."/>
            <person name="Henrissat B."/>
            <person name="Kohler A."/>
            <person name="Grigoriev I.V."/>
            <person name="Martin F.M."/>
            <person name="Hacquard S."/>
        </authorList>
    </citation>
    <scope>NUCLEOTIDE SEQUENCE [LARGE SCALE GENOMIC DNA]</scope>
    <source>
        <strain evidence="9 10">MPI-SDFR-AT-0080</strain>
    </source>
</reference>
<dbReference type="EMBL" id="JAGTJR010000094">
    <property type="protein sequence ID" value="KAH7012015.1"/>
    <property type="molecule type" value="Genomic_DNA"/>
</dbReference>
<comment type="similarity">
    <text evidence="2">Belongs to the cytochrome P450 family.</text>
</comment>
<evidence type="ECO:0000256" key="6">
    <source>
        <dbReference type="ARBA" id="ARBA00023004"/>
    </source>
</evidence>
<evidence type="ECO:0000256" key="2">
    <source>
        <dbReference type="ARBA" id="ARBA00010617"/>
    </source>
</evidence>
<keyword evidence="10" id="KW-1185">Reference proteome</keyword>
<keyword evidence="8" id="KW-0812">Transmembrane</keyword>
<dbReference type="CDD" id="cd11041">
    <property type="entry name" value="CYP503A1-like"/>
    <property type="match status" value="1"/>
</dbReference>
<protein>
    <submittedName>
        <fullName evidence="9">Cytochrome P450 monooxygenase</fullName>
    </submittedName>
</protein>
<name>A0ABQ8FQF2_9PEZI</name>
<keyword evidence="8" id="KW-1133">Transmembrane helix</keyword>
<keyword evidence="6" id="KW-0408">Iron</keyword>
<keyword evidence="8" id="KW-0472">Membrane</keyword>
<dbReference type="GO" id="GO:0004497">
    <property type="term" value="F:monooxygenase activity"/>
    <property type="evidence" value="ECO:0007669"/>
    <property type="project" value="UniProtKB-KW"/>
</dbReference>
<evidence type="ECO:0000256" key="7">
    <source>
        <dbReference type="ARBA" id="ARBA00023033"/>
    </source>
</evidence>
<evidence type="ECO:0000256" key="3">
    <source>
        <dbReference type="ARBA" id="ARBA00022617"/>
    </source>
</evidence>